<accession>A0ACC1HFN0</accession>
<dbReference type="Proteomes" id="UP001145114">
    <property type="component" value="Unassembled WGS sequence"/>
</dbReference>
<reference evidence="1" key="1">
    <citation type="submission" date="2022-06" db="EMBL/GenBank/DDBJ databases">
        <title>Phylogenomic reconstructions and comparative analyses of Kickxellomycotina fungi.</title>
        <authorList>
            <person name="Reynolds N.K."/>
            <person name="Stajich J.E."/>
            <person name="Barry K."/>
            <person name="Grigoriev I.V."/>
            <person name="Crous P."/>
            <person name="Smith M.E."/>
        </authorList>
    </citation>
    <scope>NUCLEOTIDE SEQUENCE</scope>
    <source>
        <strain evidence="1">RSA 2271</strain>
    </source>
</reference>
<feature type="non-terminal residue" evidence="1">
    <location>
        <position position="153"/>
    </location>
</feature>
<name>A0ACC1HFN0_9FUNG</name>
<evidence type="ECO:0000313" key="2">
    <source>
        <dbReference type="Proteomes" id="UP001145114"/>
    </source>
</evidence>
<keyword evidence="2" id="KW-1185">Reference proteome</keyword>
<proteinExistence type="predicted"/>
<dbReference type="EMBL" id="JAMZIH010006226">
    <property type="protein sequence ID" value="KAJ1674141.1"/>
    <property type="molecule type" value="Genomic_DNA"/>
</dbReference>
<comment type="caution">
    <text evidence="1">The sequence shown here is derived from an EMBL/GenBank/DDBJ whole genome shotgun (WGS) entry which is preliminary data.</text>
</comment>
<protein>
    <submittedName>
        <fullName evidence="1">Iron-sulfur clusters transporter atm1, mitochondrial</fullName>
    </submittedName>
</protein>
<sequence length="153" mass="16699">MASLRLPVTRQLPINLLQHCQYYSTKAGQDKQPSTNIPPTEPQPTYSPPGLAPVTRELKEKGLSFTDTQSTGRWSLPLARNILKYVWPKGDWATKSRVVAALTLMAISKVLNVQVPIVFKEIIDGLNIDIAALGGVLPTVSVAMIIGYGAARF</sequence>
<gene>
    <name evidence="1" type="primary">ATM1_1</name>
    <name evidence="1" type="ORF">EV182_003877</name>
</gene>
<organism evidence="1 2">
    <name type="scientific">Spiromyces aspiralis</name>
    <dbReference type="NCBI Taxonomy" id="68401"/>
    <lineage>
        <taxon>Eukaryota</taxon>
        <taxon>Fungi</taxon>
        <taxon>Fungi incertae sedis</taxon>
        <taxon>Zoopagomycota</taxon>
        <taxon>Kickxellomycotina</taxon>
        <taxon>Kickxellomycetes</taxon>
        <taxon>Kickxellales</taxon>
        <taxon>Kickxellaceae</taxon>
        <taxon>Spiromyces</taxon>
    </lineage>
</organism>
<evidence type="ECO:0000313" key="1">
    <source>
        <dbReference type="EMBL" id="KAJ1674141.1"/>
    </source>
</evidence>